<comment type="caution">
    <text evidence="4">The sequence shown here is derived from an EMBL/GenBank/DDBJ whole genome shotgun (WGS) entry which is preliminary data.</text>
</comment>
<sequence length="232" mass="25212">MRRNNLFKGIAGVLTAGTIAVLAAGPAQAATYSSSDQYASWTDGTYTVYNDEWGSNYTYQGLWVNSASNWGVWSQQDYTSGVEAYPNVSRTVDKSISSLSSVTSTYSVTDPSAGSYETAYDIWTEDGANEIMIWTDVHNVGPLGSSVGTVTLDGQTYTVYKGTNGSNNVYSFVDSSTVTSGTFNILDILKWIQNTKGWMSNETLGQVQFGWEITTENPGQDFTVNSYSVSFS</sequence>
<keyword evidence="2" id="KW-0624">Polysaccharide degradation</keyword>
<dbReference type="PANTHER" id="PTHR34002">
    <property type="entry name" value="BLR1656 PROTEIN"/>
    <property type="match status" value="1"/>
</dbReference>
<dbReference type="EMBL" id="JAGSOG010000105">
    <property type="protein sequence ID" value="MBR7835704.1"/>
    <property type="molecule type" value="Genomic_DNA"/>
</dbReference>
<dbReference type="InterPro" id="IPR013319">
    <property type="entry name" value="GH11/12"/>
</dbReference>
<keyword evidence="2" id="KW-0378">Hydrolase</keyword>
<reference evidence="4" key="1">
    <citation type="submission" date="2021-04" db="EMBL/GenBank/DDBJ databases">
        <title>Genome based classification of Actinospica acidithermotolerans sp. nov., an actinobacterium isolated from an Indonesian hot spring.</title>
        <authorList>
            <person name="Kusuma A.B."/>
            <person name="Putra K.E."/>
            <person name="Nafisah S."/>
            <person name="Loh J."/>
            <person name="Nouioui I."/>
            <person name="Goodfellow M."/>
        </authorList>
    </citation>
    <scope>NUCLEOTIDE SEQUENCE</scope>
    <source>
        <strain evidence="4">CSCA 57</strain>
    </source>
</reference>
<evidence type="ECO:0008006" key="6">
    <source>
        <dbReference type="Google" id="ProtNLM"/>
    </source>
</evidence>
<feature type="signal peptide" evidence="3">
    <location>
        <begin position="1"/>
        <end position="29"/>
    </location>
</feature>
<accession>A0A941EVC2</accession>
<dbReference type="Proteomes" id="UP000675781">
    <property type="component" value="Unassembled WGS sequence"/>
</dbReference>
<dbReference type="SUPFAM" id="SSF49899">
    <property type="entry name" value="Concanavalin A-like lectins/glucanases"/>
    <property type="match status" value="1"/>
</dbReference>
<dbReference type="GO" id="GO:0008810">
    <property type="term" value="F:cellulase activity"/>
    <property type="evidence" value="ECO:0007669"/>
    <property type="project" value="InterPro"/>
</dbReference>
<evidence type="ECO:0000256" key="1">
    <source>
        <dbReference type="ARBA" id="ARBA00005519"/>
    </source>
</evidence>
<dbReference type="RefSeq" id="WP_212530195.1">
    <property type="nucleotide sequence ID" value="NZ_JAGSOG010000105.1"/>
</dbReference>
<organism evidence="4 5">
    <name type="scientific">Actinospica durhamensis</name>
    <dbReference type="NCBI Taxonomy" id="1508375"/>
    <lineage>
        <taxon>Bacteria</taxon>
        <taxon>Bacillati</taxon>
        <taxon>Actinomycetota</taxon>
        <taxon>Actinomycetes</taxon>
        <taxon>Catenulisporales</taxon>
        <taxon>Actinospicaceae</taxon>
        <taxon>Actinospica</taxon>
    </lineage>
</organism>
<evidence type="ECO:0000313" key="5">
    <source>
        <dbReference type="Proteomes" id="UP000675781"/>
    </source>
</evidence>
<dbReference type="InterPro" id="IPR002594">
    <property type="entry name" value="GH12"/>
</dbReference>
<comment type="similarity">
    <text evidence="1 2">Belongs to the glycosyl hydrolase 12 (cellulase H) family.</text>
</comment>
<protein>
    <recommendedName>
        <fullName evidence="6">Glycosyl hydrolase family 12</fullName>
    </recommendedName>
</protein>
<feature type="chain" id="PRO_5036729277" description="Glycosyl hydrolase family 12" evidence="3">
    <location>
        <begin position="30"/>
        <end position="232"/>
    </location>
</feature>
<keyword evidence="3" id="KW-0732">Signal</keyword>
<dbReference type="GO" id="GO:0000272">
    <property type="term" value="P:polysaccharide catabolic process"/>
    <property type="evidence" value="ECO:0007669"/>
    <property type="project" value="UniProtKB-KW"/>
</dbReference>
<name>A0A941EVC2_9ACTN</name>
<dbReference type="InterPro" id="IPR013320">
    <property type="entry name" value="ConA-like_dom_sf"/>
</dbReference>
<keyword evidence="2" id="KW-0326">Glycosidase</keyword>
<proteinExistence type="inferred from homology"/>
<dbReference type="PANTHER" id="PTHR34002:SF9">
    <property type="entry name" value="XYLOGLUCAN-SPECIFIC ENDO-BETA-1,4-GLUCANASE A"/>
    <property type="match status" value="1"/>
</dbReference>
<dbReference type="Pfam" id="PF01670">
    <property type="entry name" value="Glyco_hydro_12"/>
    <property type="match status" value="1"/>
</dbReference>
<evidence type="ECO:0000256" key="2">
    <source>
        <dbReference type="RuleBase" id="RU361163"/>
    </source>
</evidence>
<keyword evidence="2" id="KW-0119">Carbohydrate metabolism</keyword>
<evidence type="ECO:0000313" key="4">
    <source>
        <dbReference type="EMBL" id="MBR7835704.1"/>
    </source>
</evidence>
<evidence type="ECO:0000256" key="3">
    <source>
        <dbReference type="SAM" id="SignalP"/>
    </source>
</evidence>
<keyword evidence="5" id="KW-1185">Reference proteome</keyword>
<dbReference type="AlphaFoldDB" id="A0A941EVC2"/>
<dbReference type="Gene3D" id="2.60.120.180">
    <property type="match status" value="1"/>
</dbReference>
<gene>
    <name evidence="4" type="ORF">KDL01_20680</name>
</gene>